<reference evidence="2" key="1">
    <citation type="journal article" date="2020" name="Mol. Plant Microbe Interact.">
        <title>Genome Sequence of the Biocontrol Agent Coniothyrium minitans strain Conio (IMI 134523).</title>
        <authorList>
            <person name="Patel D."/>
            <person name="Shittu T.A."/>
            <person name="Baroncelli R."/>
            <person name="Muthumeenakshi S."/>
            <person name="Osborne T.H."/>
            <person name="Janganan T.K."/>
            <person name="Sreenivasaprasad S."/>
        </authorList>
    </citation>
    <scope>NUCLEOTIDE SEQUENCE</scope>
    <source>
        <strain evidence="2">Conio</strain>
    </source>
</reference>
<keyword evidence="3" id="KW-1185">Reference proteome</keyword>
<organism evidence="2 3">
    <name type="scientific">Paraphaeosphaeria minitans</name>
    <dbReference type="NCBI Taxonomy" id="565426"/>
    <lineage>
        <taxon>Eukaryota</taxon>
        <taxon>Fungi</taxon>
        <taxon>Dikarya</taxon>
        <taxon>Ascomycota</taxon>
        <taxon>Pezizomycotina</taxon>
        <taxon>Dothideomycetes</taxon>
        <taxon>Pleosporomycetidae</taxon>
        <taxon>Pleosporales</taxon>
        <taxon>Massarineae</taxon>
        <taxon>Didymosphaeriaceae</taxon>
        <taxon>Paraphaeosphaeria</taxon>
    </lineage>
</organism>
<feature type="region of interest" description="Disordered" evidence="1">
    <location>
        <begin position="81"/>
        <end position="168"/>
    </location>
</feature>
<evidence type="ECO:0000313" key="2">
    <source>
        <dbReference type="EMBL" id="KAF9734213.1"/>
    </source>
</evidence>
<feature type="region of interest" description="Disordered" evidence="1">
    <location>
        <begin position="12"/>
        <end position="42"/>
    </location>
</feature>
<evidence type="ECO:0000313" key="3">
    <source>
        <dbReference type="Proteomes" id="UP000756921"/>
    </source>
</evidence>
<sequence length="330" mass="36075">MGRVRALEPAYSCNCVNGSGSPSPRPRQPVHHQDQGRSSVGLGSAALDQAPSWTGQREEDARTEAVGRRLRFWLCRGQVTSSTSTHHQHPSPAPITSTHHQHPSPAPITSTHHQHPSSSTLGKHLAPTQHTHPAHPPSTPTQHTHPAHPPCTTHLGIHLPSQRTSPSSLAATGLAHTSAASAQSRCGHRIYLVYLRAPPSNEQRPIAWPWPTVPHFRLPPAPALAADSTTITTATTTTTTNRCHLHYYHHHHHHRPSAYPPTRPPIVDGVDPRPSTLDPRPSNPRPSTLDPRSTPPPCRHRHPLTPSHLRRAPALTLPPLVARPCDHQTR</sequence>
<name>A0A9P6KP20_9PLEO</name>
<protein>
    <submittedName>
        <fullName evidence="2">Uncharacterized protein</fullName>
    </submittedName>
</protein>
<evidence type="ECO:0000256" key="1">
    <source>
        <dbReference type="SAM" id="MobiDB-lite"/>
    </source>
</evidence>
<feature type="compositionally biased region" description="Low complexity" evidence="1">
    <location>
        <begin position="140"/>
        <end position="154"/>
    </location>
</feature>
<feature type="compositionally biased region" description="Basic residues" evidence="1">
    <location>
        <begin position="298"/>
        <end position="311"/>
    </location>
</feature>
<gene>
    <name evidence="2" type="ORF">PMIN01_07116</name>
</gene>
<dbReference type="Proteomes" id="UP000756921">
    <property type="component" value="Unassembled WGS sequence"/>
</dbReference>
<comment type="caution">
    <text evidence="2">The sequence shown here is derived from an EMBL/GenBank/DDBJ whole genome shotgun (WGS) entry which is preliminary data.</text>
</comment>
<accession>A0A9P6KP20</accession>
<dbReference type="AlphaFoldDB" id="A0A9P6KP20"/>
<dbReference type="EMBL" id="WJXW01000007">
    <property type="protein sequence ID" value="KAF9734213.1"/>
    <property type="molecule type" value="Genomic_DNA"/>
</dbReference>
<feature type="compositionally biased region" description="Low complexity" evidence="1">
    <location>
        <begin position="312"/>
        <end position="323"/>
    </location>
</feature>
<feature type="region of interest" description="Disordered" evidence="1">
    <location>
        <begin position="252"/>
        <end position="330"/>
    </location>
</feature>
<feature type="compositionally biased region" description="Low complexity" evidence="1">
    <location>
        <begin position="116"/>
        <end position="131"/>
    </location>
</feature>
<proteinExistence type="predicted"/>